<reference evidence="4 5" key="1">
    <citation type="submission" date="2021-08" db="EMBL/GenBank/DDBJ databases">
        <title>The genome sequence of Chitinophaga sp. B61.</title>
        <authorList>
            <person name="Zhang X."/>
        </authorList>
    </citation>
    <scope>NUCLEOTIDE SEQUENCE [LARGE SCALE GENOMIC DNA]</scope>
    <source>
        <strain evidence="4 5">B61</strain>
    </source>
</reference>
<feature type="domain" description="Bulb-type lectin" evidence="3">
    <location>
        <begin position="262"/>
        <end position="371"/>
    </location>
</feature>
<dbReference type="InterPro" id="IPR036426">
    <property type="entry name" value="Bulb-type_lectin_dom_sf"/>
</dbReference>
<dbReference type="SUPFAM" id="SSF51110">
    <property type="entry name" value="alpha-D-mannose-specific plant lectins"/>
    <property type="match status" value="1"/>
</dbReference>
<name>A0ABS7GE22_9BACT</name>
<protein>
    <recommendedName>
        <fullName evidence="6">D-mannose binding lectin</fullName>
    </recommendedName>
</protein>
<sequence>MRKLHYLFYLALIISLAIGCSKENATETTTPVANSSNDPVLKRILAEGYELSDVEEFPDRYIVQHDLIFYKKEPGQQPGKPTTEQARSPYLVAPAYRNINVYLDGSFSTINLNGILDNVIAAYNAVGSGLRLNRVYSSGSANITITQNSLQLGICGQAGFPFSNGQPFNVVYISEYTLNYYGLTSTAQLTMLLAHELGHCIGLRHTNWRPSGETAAIPIPSTPATDGSSIMNGGTCGANWAGLSYYDQVALLSLYPATLGGTNNLQPGQQLAQGELLRSVDGRFVLVMQTDGNLVLYYYNVALWSSSTGGNPAINRAIMQGDGNFVLYDTNNAPRWSSGTASFPGGVLVLQDDGNAVIYQNGAARWSSSTGGY</sequence>
<evidence type="ECO:0000313" key="5">
    <source>
        <dbReference type="Proteomes" id="UP000812961"/>
    </source>
</evidence>
<dbReference type="PROSITE" id="PS51257">
    <property type="entry name" value="PROKAR_LIPOPROTEIN"/>
    <property type="match status" value="1"/>
</dbReference>
<feature type="domain" description="YTH" evidence="2">
    <location>
        <begin position="282"/>
        <end position="373"/>
    </location>
</feature>
<keyword evidence="5" id="KW-1185">Reference proteome</keyword>
<feature type="chain" id="PRO_5047448920" description="D-mannose binding lectin" evidence="1">
    <location>
        <begin position="26"/>
        <end position="373"/>
    </location>
</feature>
<dbReference type="InterPro" id="IPR024653">
    <property type="entry name" value="Peptidase_M10/M27/M57"/>
</dbReference>
<organism evidence="4 5">
    <name type="scientific">Chitinophaga rhizophila</name>
    <dbReference type="NCBI Taxonomy" id="2866212"/>
    <lineage>
        <taxon>Bacteria</taxon>
        <taxon>Pseudomonadati</taxon>
        <taxon>Bacteroidota</taxon>
        <taxon>Chitinophagia</taxon>
        <taxon>Chitinophagales</taxon>
        <taxon>Chitinophagaceae</taxon>
        <taxon>Chitinophaga</taxon>
    </lineage>
</organism>
<gene>
    <name evidence="4" type="ORF">K1Y79_10520</name>
</gene>
<dbReference type="Proteomes" id="UP000812961">
    <property type="component" value="Unassembled WGS sequence"/>
</dbReference>
<dbReference type="RefSeq" id="WP_220249976.1">
    <property type="nucleotide sequence ID" value="NZ_JAICCF010000002.1"/>
</dbReference>
<dbReference type="Pfam" id="PF12388">
    <property type="entry name" value="Peptidase_M57"/>
    <property type="match status" value="1"/>
</dbReference>
<dbReference type="EMBL" id="JAICCF010000002">
    <property type="protein sequence ID" value="MBW8684763.1"/>
    <property type="molecule type" value="Genomic_DNA"/>
</dbReference>
<dbReference type="Gene3D" id="2.90.10.10">
    <property type="entry name" value="Bulb-type lectin domain"/>
    <property type="match status" value="3"/>
</dbReference>
<dbReference type="PROSITE" id="PS50927">
    <property type="entry name" value="BULB_LECTIN"/>
    <property type="match status" value="1"/>
</dbReference>
<comment type="caution">
    <text evidence="4">The sequence shown here is derived from an EMBL/GenBank/DDBJ whole genome shotgun (WGS) entry which is preliminary data.</text>
</comment>
<dbReference type="SMART" id="SM00108">
    <property type="entry name" value="B_lectin"/>
    <property type="match status" value="1"/>
</dbReference>
<accession>A0ABS7GE22</accession>
<dbReference type="CDD" id="cd00028">
    <property type="entry name" value="B_lectin"/>
    <property type="match status" value="1"/>
</dbReference>
<evidence type="ECO:0000313" key="4">
    <source>
        <dbReference type="EMBL" id="MBW8684763.1"/>
    </source>
</evidence>
<evidence type="ECO:0000259" key="3">
    <source>
        <dbReference type="PROSITE" id="PS50927"/>
    </source>
</evidence>
<proteinExistence type="predicted"/>
<dbReference type="PROSITE" id="PS50882">
    <property type="entry name" value="YTH"/>
    <property type="match status" value="1"/>
</dbReference>
<dbReference type="Gene3D" id="3.40.390.10">
    <property type="entry name" value="Collagenase (Catalytic Domain)"/>
    <property type="match status" value="1"/>
</dbReference>
<dbReference type="SUPFAM" id="SSF55486">
    <property type="entry name" value="Metalloproteases ('zincins'), catalytic domain"/>
    <property type="match status" value="1"/>
</dbReference>
<evidence type="ECO:0000259" key="2">
    <source>
        <dbReference type="PROSITE" id="PS50882"/>
    </source>
</evidence>
<dbReference type="InterPro" id="IPR001480">
    <property type="entry name" value="Bulb-type_lectin_dom"/>
</dbReference>
<dbReference type="InterPro" id="IPR007275">
    <property type="entry name" value="YTH_domain"/>
</dbReference>
<dbReference type="InterPro" id="IPR024079">
    <property type="entry name" value="MetalloPept_cat_dom_sf"/>
</dbReference>
<feature type="signal peptide" evidence="1">
    <location>
        <begin position="1"/>
        <end position="25"/>
    </location>
</feature>
<evidence type="ECO:0000256" key="1">
    <source>
        <dbReference type="SAM" id="SignalP"/>
    </source>
</evidence>
<evidence type="ECO:0008006" key="6">
    <source>
        <dbReference type="Google" id="ProtNLM"/>
    </source>
</evidence>
<keyword evidence="1" id="KW-0732">Signal</keyword>